<sequence>MSSSPTRSADALPAGGTAAPSVHGSACEHCDDSVPHEHLDVRGLIEAARTHARRRAVLMTVTAGAVLVAALLAAALLDGPATALTALAVTAAGWLVVTGVALVVTTRIRLDATRAVLVGALTGAGLTPVAALATSLLADGWTAGLVGGATWLAAGASASAFQARAWRALLLSPGERGEQARAAAVSRRGRPEPGAIRRWLVQGLLVGAAVALLGAVPAAVVVLVPLGVLLAAWSATGSAARR</sequence>
<protein>
    <recommendedName>
        <fullName evidence="4">Integral membrane protein</fullName>
    </recommendedName>
</protein>
<dbReference type="Proteomes" id="UP001596455">
    <property type="component" value="Unassembled WGS sequence"/>
</dbReference>
<accession>A0ABW2Q8U0</accession>
<gene>
    <name evidence="2" type="ORF">ACFQQL_08685</name>
</gene>
<dbReference type="EMBL" id="JBHTCQ010000001">
    <property type="protein sequence ID" value="MFC7405182.1"/>
    <property type="molecule type" value="Genomic_DNA"/>
</dbReference>
<organism evidence="2 3">
    <name type="scientific">Georgenia alba</name>
    <dbReference type="NCBI Taxonomy" id="2233858"/>
    <lineage>
        <taxon>Bacteria</taxon>
        <taxon>Bacillati</taxon>
        <taxon>Actinomycetota</taxon>
        <taxon>Actinomycetes</taxon>
        <taxon>Micrococcales</taxon>
        <taxon>Bogoriellaceae</taxon>
        <taxon>Georgenia</taxon>
    </lineage>
</organism>
<keyword evidence="1" id="KW-0812">Transmembrane</keyword>
<keyword evidence="1" id="KW-1133">Transmembrane helix</keyword>
<proteinExistence type="predicted"/>
<keyword evidence="3" id="KW-1185">Reference proteome</keyword>
<evidence type="ECO:0000313" key="2">
    <source>
        <dbReference type="EMBL" id="MFC7405182.1"/>
    </source>
</evidence>
<feature type="transmembrane region" description="Helical" evidence="1">
    <location>
        <begin position="83"/>
        <end position="104"/>
    </location>
</feature>
<name>A0ABW2Q8U0_9MICO</name>
<keyword evidence="1" id="KW-0472">Membrane</keyword>
<comment type="caution">
    <text evidence="2">The sequence shown here is derived from an EMBL/GenBank/DDBJ whole genome shotgun (WGS) entry which is preliminary data.</text>
</comment>
<dbReference type="RefSeq" id="WP_382393281.1">
    <property type="nucleotide sequence ID" value="NZ_JBHTCQ010000001.1"/>
</dbReference>
<evidence type="ECO:0000256" key="1">
    <source>
        <dbReference type="SAM" id="Phobius"/>
    </source>
</evidence>
<evidence type="ECO:0008006" key="4">
    <source>
        <dbReference type="Google" id="ProtNLM"/>
    </source>
</evidence>
<feature type="transmembrane region" description="Helical" evidence="1">
    <location>
        <begin position="204"/>
        <end position="233"/>
    </location>
</feature>
<feature type="transmembrane region" description="Helical" evidence="1">
    <location>
        <begin position="116"/>
        <end position="137"/>
    </location>
</feature>
<reference evidence="3" key="1">
    <citation type="journal article" date="2019" name="Int. J. Syst. Evol. Microbiol.">
        <title>The Global Catalogue of Microorganisms (GCM) 10K type strain sequencing project: providing services to taxonomists for standard genome sequencing and annotation.</title>
        <authorList>
            <consortium name="The Broad Institute Genomics Platform"/>
            <consortium name="The Broad Institute Genome Sequencing Center for Infectious Disease"/>
            <person name="Wu L."/>
            <person name="Ma J."/>
        </authorList>
    </citation>
    <scope>NUCLEOTIDE SEQUENCE [LARGE SCALE GENOMIC DNA]</scope>
    <source>
        <strain evidence="3">JCM 1490</strain>
    </source>
</reference>
<evidence type="ECO:0000313" key="3">
    <source>
        <dbReference type="Proteomes" id="UP001596455"/>
    </source>
</evidence>
<feature type="transmembrane region" description="Helical" evidence="1">
    <location>
        <begin position="56"/>
        <end position="77"/>
    </location>
</feature>